<accession>A0ACB6QI15</accession>
<name>A0ACB6QI15_9PLEO</name>
<keyword evidence="2" id="KW-1185">Reference proteome</keyword>
<dbReference type="EMBL" id="MU003527">
    <property type="protein sequence ID" value="KAF2465972.1"/>
    <property type="molecule type" value="Genomic_DNA"/>
</dbReference>
<evidence type="ECO:0000313" key="1">
    <source>
        <dbReference type="EMBL" id="KAF2465972.1"/>
    </source>
</evidence>
<sequence>MVGPPSPPKLEHHCGICSKSFRVKLALKQHMLHHKEMRSAWTCKVCNTRFEDELALEQHRIKTLHDLRPDSQCHTCKQYFPSANKLNRHRKFPLPCADAFRKPSEPKNRNGPAQMPRLANSPGKEYAHPTPKFSLSYIEPSPDITRLTYIEPSPGQTSTTSAEGPYCDVCKKYFANRGAYNNHWLGCRPSLPVQALPARSSQVHAQASAATLSRQGGPVVSPPQRQKDVSKSAVIAQRQDRPPKSLMEASKPIPITRSVFPPQLAQPAFPPPIAQTSTTNIPSAPAPISFQCKIRGCQATFQSKPALNVHKADIHGVGGRNPDLHRKDPYMLSHIQKQSPIESEVYRPHQSPGITTPRNLRGGEYPASGHPSDGYPSPQQLAAPASYYPPMGPSGLPGATSSSVSGPEDMIQAREIREKIMRLLLQSDVVIHHDGKITCGGINWTRVGVSRQREVAGMFAKLCHLPETLQYSEYLPPPKTFKDEYTADYPVGRFKLSPERFITKPTLEVVAISCSRITLANGLQEVVKIAAIDVTSCRILMNHLVCTDPKASVRDWLTNTTGLTAWRDMEAARQLGYKVLKGWWAARAALWKFIDKQTILVGYNLRGELDALRMIHGRSVDVAKIVEKAASGPLSKQQLSLESLCRDLPAAHLTTNPTFGQDALQNAFAIRELCLYIIKNEDNTKRWAKAKSLDYQRATGTA</sequence>
<protein>
    <submittedName>
        <fullName evidence="1">Uncharacterized protein</fullName>
    </submittedName>
</protein>
<proteinExistence type="predicted"/>
<dbReference type="Proteomes" id="UP000799755">
    <property type="component" value="Unassembled WGS sequence"/>
</dbReference>
<gene>
    <name evidence="1" type="ORF">BDR25DRAFT_238629</name>
</gene>
<comment type="caution">
    <text evidence="1">The sequence shown here is derived from an EMBL/GenBank/DDBJ whole genome shotgun (WGS) entry which is preliminary data.</text>
</comment>
<reference evidence="1" key="1">
    <citation type="journal article" date="2020" name="Stud. Mycol.">
        <title>101 Dothideomycetes genomes: a test case for predicting lifestyles and emergence of pathogens.</title>
        <authorList>
            <person name="Haridas S."/>
            <person name="Albert R."/>
            <person name="Binder M."/>
            <person name="Bloem J."/>
            <person name="Labutti K."/>
            <person name="Salamov A."/>
            <person name="Andreopoulos B."/>
            <person name="Baker S."/>
            <person name="Barry K."/>
            <person name="Bills G."/>
            <person name="Bluhm B."/>
            <person name="Cannon C."/>
            <person name="Castanera R."/>
            <person name="Culley D."/>
            <person name="Daum C."/>
            <person name="Ezra D."/>
            <person name="Gonzalez J."/>
            <person name="Henrissat B."/>
            <person name="Kuo A."/>
            <person name="Liang C."/>
            <person name="Lipzen A."/>
            <person name="Lutzoni F."/>
            <person name="Magnuson J."/>
            <person name="Mondo S."/>
            <person name="Nolan M."/>
            <person name="Ohm R."/>
            <person name="Pangilinan J."/>
            <person name="Park H.-J."/>
            <person name="Ramirez L."/>
            <person name="Alfaro M."/>
            <person name="Sun H."/>
            <person name="Tritt A."/>
            <person name="Yoshinaga Y."/>
            <person name="Zwiers L.-H."/>
            <person name="Turgeon B."/>
            <person name="Goodwin S."/>
            <person name="Spatafora J."/>
            <person name="Crous P."/>
            <person name="Grigoriev I."/>
        </authorList>
    </citation>
    <scope>NUCLEOTIDE SEQUENCE</scope>
    <source>
        <strain evidence="1">ATCC 200398</strain>
    </source>
</reference>
<evidence type="ECO:0000313" key="2">
    <source>
        <dbReference type="Proteomes" id="UP000799755"/>
    </source>
</evidence>
<organism evidence="1 2">
    <name type="scientific">Lindgomyces ingoldianus</name>
    <dbReference type="NCBI Taxonomy" id="673940"/>
    <lineage>
        <taxon>Eukaryota</taxon>
        <taxon>Fungi</taxon>
        <taxon>Dikarya</taxon>
        <taxon>Ascomycota</taxon>
        <taxon>Pezizomycotina</taxon>
        <taxon>Dothideomycetes</taxon>
        <taxon>Pleosporomycetidae</taxon>
        <taxon>Pleosporales</taxon>
        <taxon>Lindgomycetaceae</taxon>
        <taxon>Lindgomyces</taxon>
    </lineage>
</organism>